<evidence type="ECO:0000313" key="17">
    <source>
        <dbReference type="EMBL" id="GLS72861.1"/>
    </source>
</evidence>
<evidence type="ECO:0000256" key="1">
    <source>
        <dbReference type="ARBA" id="ARBA00022722"/>
    </source>
</evidence>
<dbReference type="Pfam" id="PF13361">
    <property type="entry name" value="UvrD_C"/>
    <property type="match status" value="2"/>
</dbReference>
<evidence type="ECO:0000256" key="4">
    <source>
        <dbReference type="ARBA" id="ARBA00022801"/>
    </source>
</evidence>
<dbReference type="Gene3D" id="3.40.50.300">
    <property type="entry name" value="P-loop containing nucleotide triphosphate hydrolases"/>
    <property type="match status" value="4"/>
</dbReference>
<dbReference type="GO" id="GO:0000725">
    <property type="term" value="P:recombinational repair"/>
    <property type="evidence" value="ECO:0007669"/>
    <property type="project" value="TreeGrafter"/>
</dbReference>
<dbReference type="EMBL" id="BSPL01000023">
    <property type="protein sequence ID" value="GLS72861.1"/>
    <property type="molecule type" value="Genomic_DNA"/>
</dbReference>
<proteinExistence type="predicted"/>
<dbReference type="InterPro" id="IPR014016">
    <property type="entry name" value="UvrD-like_ATP-bd"/>
</dbReference>
<evidence type="ECO:0000259" key="16">
    <source>
        <dbReference type="PROSITE" id="PS51217"/>
    </source>
</evidence>
<dbReference type="PANTHER" id="PTHR11070">
    <property type="entry name" value="UVRD / RECB / PCRA DNA HELICASE FAMILY MEMBER"/>
    <property type="match status" value="1"/>
</dbReference>
<sequence length="1137" mass="120892">MTVHDRALADAGQRALAIARHDRSMLVEAGAGSGKTAVLSGRIAMMLASGVPPREIAAVTFTELAASELLERIGDVVHRLLAGEVPEELRCVLPHGLTREQEGSLAAAQGRIDELVCTTIHGFCQRLVKPYPVEADMDPGARVADDAEADGLFRDILDGWLRETLAGGRCLVAEMFLADPVAAEKAVERVAGCLRAGRAVGPPPPVPSSRLAEGFAESVAAYAAFVAASPAEAETAAAAAAFGAMASRTPAHGPVGDAELLGVLTAKPDPALCTSKGAFAAYKGGKGKWQAAVRSAGLPKVEADRLHAAAKTLHGDCCAAWDGMRASAASELLARLVPRVRTVLDRYRERKRAGGLLDFDDLVEAAVRLLRDHEPVRQALGRRHRHVLVDEFQDTDPQQAMLFWLLCGERPEGAPADDWTARVLRPGALFLVGDPKQAIYRFRGADVSTYVRARERILARSPDDVVPISTNFRSCRSILAFVDRCFQDILAGPGQPGFAPLAAFHEDHDRGPCVAALDVPGPADGTKRKAGALRDAEAEAVAELCARLIGTQLVTCKTHGTRPLRPGDIALLAPSGSDLWRYEEALEARGVPVSTQAGKGFFRRQEVQDLIALTRVLADPRDTLALGAFLRGPTVGLTDEELLDLVHGLPRDPDRPDAVPPLRLGIDVAAVAHPVARPVLERLQALARQALGTTPYDILSRAVDAVMLRPVLGRRHDGHAERALANVDLYLEMSRPYAVRGLRAFARAMQAAWDGRTRAVEGRPDAQAEAVSLFTMHASKGLEWPVVIPINTSTLTIPASGALVDRASNCLYCPVFGVRPAGYDAVLAAEDREVGNERVRLWYVAATRARETLVIPRFPDPAHDDAWASVVGLGLDRLAAIDMDRLPVPGARTGPAGRNAQTRESFAEEAARVAGHRRLRWVVPSRHEGDEAAPGGALDIEAPDIEAPVAPPGLAAAVRGSRDRGLILHKLIEELLTGETDEGGDLALRASQLAMQLAVRDVDPDEVAACAARALAVPAIAALRARLVPELPVYALEERDGEDHATAGIVDAMAYDESGRPEVVVDWKSDVAPTESAVEGYRGQVRRYMAATGAGIGLIVFATDGRVVSVAPPAGALAGAVREACRTEAPPSLAGGA</sequence>
<dbReference type="Pfam" id="PF00580">
    <property type="entry name" value="UvrD-helicase"/>
    <property type="match status" value="2"/>
</dbReference>
<evidence type="ECO:0000256" key="7">
    <source>
        <dbReference type="ARBA" id="ARBA00022840"/>
    </source>
</evidence>
<keyword evidence="5 14" id="KW-0347">Helicase</keyword>
<keyword evidence="2 14" id="KW-0547">Nucleotide-binding</keyword>
<dbReference type="InterPro" id="IPR014017">
    <property type="entry name" value="DNA_helicase_UvrD-like_C"/>
</dbReference>
<dbReference type="GO" id="GO:0004527">
    <property type="term" value="F:exonuclease activity"/>
    <property type="evidence" value="ECO:0007669"/>
    <property type="project" value="UniProtKB-KW"/>
</dbReference>
<reference evidence="18" key="1">
    <citation type="journal article" date="2019" name="Int. J. Syst. Evol. Microbiol.">
        <title>The Global Catalogue of Microorganisms (GCM) 10K type strain sequencing project: providing services to taxonomists for standard genome sequencing and annotation.</title>
        <authorList>
            <consortium name="The Broad Institute Genomics Platform"/>
            <consortium name="The Broad Institute Genome Sequencing Center for Infectious Disease"/>
            <person name="Wu L."/>
            <person name="Ma J."/>
        </authorList>
    </citation>
    <scope>NUCLEOTIDE SEQUENCE [LARGE SCALE GENOMIC DNA]</scope>
    <source>
        <strain evidence="18">NBRC 103632</strain>
    </source>
</reference>
<dbReference type="EC" id="5.6.2.4" evidence="12"/>
<name>A0AA37TFE0_9HYPH</name>
<evidence type="ECO:0000256" key="14">
    <source>
        <dbReference type="PROSITE-ProRule" id="PRU00560"/>
    </source>
</evidence>
<keyword evidence="10" id="KW-0413">Isomerase</keyword>
<keyword evidence="1" id="KW-0540">Nuclease</keyword>
<dbReference type="Gene3D" id="1.10.486.10">
    <property type="entry name" value="PCRA, domain 4"/>
    <property type="match status" value="1"/>
</dbReference>
<keyword evidence="6" id="KW-0269">Exonuclease</keyword>
<accession>A0AA37TFE0</accession>
<dbReference type="Gene3D" id="3.90.320.10">
    <property type="match status" value="1"/>
</dbReference>
<dbReference type="PROSITE" id="PS51217">
    <property type="entry name" value="UVRD_HELICASE_CTER"/>
    <property type="match status" value="1"/>
</dbReference>
<dbReference type="GO" id="GO:0003677">
    <property type="term" value="F:DNA binding"/>
    <property type="evidence" value="ECO:0007669"/>
    <property type="project" value="UniProtKB-KW"/>
</dbReference>
<dbReference type="SUPFAM" id="SSF52540">
    <property type="entry name" value="P-loop containing nucleoside triphosphate hydrolases"/>
    <property type="match status" value="1"/>
</dbReference>
<dbReference type="GO" id="GO:0005829">
    <property type="term" value="C:cytosol"/>
    <property type="evidence" value="ECO:0007669"/>
    <property type="project" value="TreeGrafter"/>
</dbReference>
<keyword evidence="7 14" id="KW-0067">ATP-binding</keyword>
<dbReference type="InterPro" id="IPR027417">
    <property type="entry name" value="P-loop_NTPase"/>
</dbReference>
<organism evidence="17 18">
    <name type="scientific">Methylobacterium tardum</name>
    <dbReference type="NCBI Taxonomy" id="374432"/>
    <lineage>
        <taxon>Bacteria</taxon>
        <taxon>Pseudomonadati</taxon>
        <taxon>Pseudomonadota</taxon>
        <taxon>Alphaproteobacteria</taxon>
        <taxon>Hyphomicrobiales</taxon>
        <taxon>Methylobacteriaceae</taxon>
        <taxon>Methylobacterium</taxon>
    </lineage>
</organism>
<gene>
    <name evidence="17" type="ORF">GCM10007890_48760</name>
</gene>
<evidence type="ECO:0000256" key="6">
    <source>
        <dbReference type="ARBA" id="ARBA00022839"/>
    </source>
</evidence>
<feature type="domain" description="UvrD-like helicase ATP-binding" evidence="15">
    <location>
        <begin position="8"/>
        <end position="475"/>
    </location>
</feature>
<keyword evidence="4 14" id="KW-0378">Hydrolase</keyword>
<evidence type="ECO:0000256" key="9">
    <source>
        <dbReference type="ARBA" id="ARBA00023204"/>
    </source>
</evidence>
<evidence type="ECO:0000256" key="2">
    <source>
        <dbReference type="ARBA" id="ARBA00022741"/>
    </source>
</evidence>
<dbReference type="GO" id="GO:0043138">
    <property type="term" value="F:3'-5' DNA helicase activity"/>
    <property type="evidence" value="ECO:0007669"/>
    <property type="project" value="UniProtKB-EC"/>
</dbReference>
<evidence type="ECO:0000259" key="15">
    <source>
        <dbReference type="PROSITE" id="PS51198"/>
    </source>
</evidence>
<keyword evidence="9" id="KW-0234">DNA repair</keyword>
<dbReference type="RefSeq" id="WP_071000271.1">
    <property type="nucleotide sequence ID" value="NZ_BPQZ01000003.1"/>
</dbReference>
<feature type="domain" description="UvrD-like helicase C-terminal" evidence="16">
    <location>
        <begin position="493"/>
        <end position="781"/>
    </location>
</feature>
<comment type="catalytic activity">
    <reaction evidence="11">
        <text>Couples ATP hydrolysis with the unwinding of duplex DNA by translocating in the 3'-5' direction.</text>
        <dbReference type="EC" id="5.6.2.4"/>
    </reaction>
</comment>
<dbReference type="GO" id="GO:0009338">
    <property type="term" value="C:exodeoxyribonuclease V complex"/>
    <property type="evidence" value="ECO:0007669"/>
    <property type="project" value="TreeGrafter"/>
</dbReference>
<dbReference type="PROSITE" id="PS51198">
    <property type="entry name" value="UVRD_HELICASE_ATP_BIND"/>
    <property type="match status" value="1"/>
</dbReference>
<protein>
    <recommendedName>
        <fullName evidence="12">DNA 3'-5' helicase</fullName>
        <ecNumber evidence="12">5.6.2.4</ecNumber>
    </recommendedName>
</protein>
<evidence type="ECO:0000256" key="8">
    <source>
        <dbReference type="ARBA" id="ARBA00023125"/>
    </source>
</evidence>
<evidence type="ECO:0000256" key="10">
    <source>
        <dbReference type="ARBA" id="ARBA00023235"/>
    </source>
</evidence>
<dbReference type="GO" id="GO:0005524">
    <property type="term" value="F:ATP binding"/>
    <property type="evidence" value="ECO:0007669"/>
    <property type="project" value="UniProtKB-UniRule"/>
</dbReference>
<feature type="binding site" evidence="14">
    <location>
        <begin position="29"/>
        <end position="36"/>
    </location>
    <ligand>
        <name>ATP</name>
        <dbReference type="ChEBI" id="CHEBI:30616"/>
    </ligand>
</feature>
<dbReference type="AlphaFoldDB" id="A0AA37TFE0"/>
<evidence type="ECO:0000256" key="11">
    <source>
        <dbReference type="ARBA" id="ARBA00034617"/>
    </source>
</evidence>
<evidence type="ECO:0000256" key="13">
    <source>
        <dbReference type="ARBA" id="ARBA00048988"/>
    </source>
</evidence>
<dbReference type="Proteomes" id="UP001157440">
    <property type="component" value="Unassembled WGS sequence"/>
</dbReference>
<dbReference type="InterPro" id="IPR011604">
    <property type="entry name" value="PDDEXK-like_dom_sf"/>
</dbReference>
<comment type="caution">
    <text evidence="17">The sequence shown here is derived from an EMBL/GenBank/DDBJ whole genome shotgun (WGS) entry which is preliminary data.</text>
</comment>
<evidence type="ECO:0000256" key="3">
    <source>
        <dbReference type="ARBA" id="ARBA00022763"/>
    </source>
</evidence>
<keyword evidence="3" id="KW-0227">DNA damage</keyword>
<dbReference type="InterPro" id="IPR000212">
    <property type="entry name" value="DNA_helicase_UvrD/REP"/>
</dbReference>
<keyword evidence="8" id="KW-0238">DNA-binding</keyword>
<evidence type="ECO:0000256" key="12">
    <source>
        <dbReference type="ARBA" id="ARBA00034808"/>
    </source>
</evidence>
<evidence type="ECO:0000313" key="18">
    <source>
        <dbReference type="Proteomes" id="UP001157440"/>
    </source>
</evidence>
<comment type="catalytic activity">
    <reaction evidence="13">
        <text>ATP + H2O = ADP + phosphate + H(+)</text>
        <dbReference type="Rhea" id="RHEA:13065"/>
        <dbReference type="ChEBI" id="CHEBI:15377"/>
        <dbReference type="ChEBI" id="CHEBI:15378"/>
        <dbReference type="ChEBI" id="CHEBI:30616"/>
        <dbReference type="ChEBI" id="CHEBI:43474"/>
        <dbReference type="ChEBI" id="CHEBI:456216"/>
        <dbReference type="EC" id="5.6.2.4"/>
    </reaction>
</comment>
<dbReference type="PANTHER" id="PTHR11070:SF23">
    <property type="entry name" value="RECBCD ENZYME SUBUNIT RECB"/>
    <property type="match status" value="1"/>
</dbReference>
<keyword evidence="18" id="KW-1185">Reference proteome</keyword>
<evidence type="ECO:0000256" key="5">
    <source>
        <dbReference type="ARBA" id="ARBA00022806"/>
    </source>
</evidence>